<dbReference type="Proteomes" id="UP000030750">
    <property type="component" value="Unassembled WGS sequence"/>
</dbReference>
<organism evidence="3 4">
    <name type="scientific">Eimeria brunetti</name>
    <dbReference type="NCBI Taxonomy" id="51314"/>
    <lineage>
        <taxon>Eukaryota</taxon>
        <taxon>Sar</taxon>
        <taxon>Alveolata</taxon>
        <taxon>Apicomplexa</taxon>
        <taxon>Conoidasida</taxon>
        <taxon>Coccidia</taxon>
        <taxon>Eucoccidiorida</taxon>
        <taxon>Eimeriorina</taxon>
        <taxon>Eimeriidae</taxon>
        <taxon>Eimeria</taxon>
    </lineage>
</organism>
<feature type="region of interest" description="Disordered" evidence="1">
    <location>
        <begin position="277"/>
        <end position="297"/>
    </location>
</feature>
<accession>U6LH58</accession>
<evidence type="ECO:0000313" key="3">
    <source>
        <dbReference type="EMBL" id="CDJ47120.1"/>
    </source>
</evidence>
<feature type="region of interest" description="Disordered" evidence="1">
    <location>
        <begin position="1"/>
        <end position="33"/>
    </location>
</feature>
<sequence length="593" mass="67049">MVRSLQRTQQQESRGQTQQGRQQRHHLAQDQRKQYLRTEVHHQQDQNHQNLLVQQQEGQEDWQRHGLQQHDQQRQQLQEPQPCFAAPRVHVKFLGGKRERGLVASEPIEASEVIYTEESPLLAVQHEFSRLCGLTCSNCLRFVGSLKDCIRHVLIQGGRHELVADLSLLPDSFIQKTGLSLGPVVPCGETGCPAVYCSQECYEHARRDTIHRMVCVEAADRKAWLKFLSHARRHHDGLVMAGACVAQVVFEVLFKGRQFPEALRRFRQFYSAPWESLAPDSSVSGGPAGSLGGPRTDTAEGRRSLLLESLELLKRVLDPIISCSGDPELRDTLGSLFQLDLYSRLLGTFSLVCLDVEFPHPLNRRLVDLQRTLFLLRYRREEIPEGLCGVPLEVLAPSGVCQRPSLRLQDVSAEDEQHAFLLRKFLKEVHAITRWDDDDAGPEEPGSPEASADPSVYTWGAPLLPFIGWGLFRLGSMTNHSCWPNAEADFPLHSTALEVRALRPIDMEEEVTVSYIDEALPLHQRRQILQKHYGFTCTCPRCVVEAAEALLVVMRAPECSDGAKLEELVARRTGLPLAVVTEVRQYSRRLHKP</sequence>
<dbReference type="InterPro" id="IPR001214">
    <property type="entry name" value="SET_dom"/>
</dbReference>
<dbReference type="GO" id="GO:0008168">
    <property type="term" value="F:methyltransferase activity"/>
    <property type="evidence" value="ECO:0007669"/>
    <property type="project" value="InterPro"/>
</dbReference>
<dbReference type="Pfam" id="PF00856">
    <property type="entry name" value="SET"/>
    <property type="match status" value="1"/>
</dbReference>
<dbReference type="OrthoDB" id="408529at2759"/>
<reference evidence="3" key="1">
    <citation type="submission" date="2013-10" db="EMBL/GenBank/DDBJ databases">
        <title>Genomic analysis of the causative agents of coccidiosis in chickens.</title>
        <authorList>
            <person name="Reid A.J."/>
            <person name="Blake D."/>
            <person name="Billington K."/>
            <person name="Browne H."/>
            <person name="Dunn M."/>
            <person name="Hung S."/>
            <person name="Kawahara F."/>
            <person name="Miranda-Saavedra D."/>
            <person name="Mourier T."/>
            <person name="Nagra H."/>
            <person name="Otto T.D."/>
            <person name="Rawlings N."/>
            <person name="Sanchez A."/>
            <person name="Sanders M."/>
            <person name="Subramaniam C."/>
            <person name="Tay Y."/>
            <person name="Dear P."/>
            <person name="Doerig C."/>
            <person name="Gruber A."/>
            <person name="Parkinson J."/>
            <person name="Shirley M."/>
            <person name="Wan K.L."/>
            <person name="Berriman M."/>
            <person name="Tomley F."/>
            <person name="Pain A."/>
        </authorList>
    </citation>
    <scope>NUCLEOTIDE SEQUENCE [LARGE SCALE GENOMIC DNA]</scope>
    <source>
        <strain evidence="3">Houghton</strain>
    </source>
</reference>
<dbReference type="InterPro" id="IPR046341">
    <property type="entry name" value="SET_dom_sf"/>
</dbReference>
<dbReference type="PROSITE" id="PS50280">
    <property type="entry name" value="SET"/>
    <property type="match status" value="1"/>
</dbReference>
<dbReference type="InterPro" id="IPR044237">
    <property type="entry name" value="ATXR2-like"/>
</dbReference>
<dbReference type="PANTHER" id="PTHR47436:SF1">
    <property type="entry name" value="SET DOMAIN-CONTAINING PROTEIN"/>
    <property type="match status" value="1"/>
</dbReference>
<evidence type="ECO:0000313" key="4">
    <source>
        <dbReference type="Proteomes" id="UP000030750"/>
    </source>
</evidence>
<gene>
    <name evidence="3" type="ORF">EBH_0014780</name>
</gene>
<feature type="compositionally biased region" description="Low complexity" evidence="1">
    <location>
        <begin position="1"/>
        <end position="21"/>
    </location>
</feature>
<evidence type="ECO:0000259" key="2">
    <source>
        <dbReference type="PROSITE" id="PS50280"/>
    </source>
</evidence>
<dbReference type="AlphaFoldDB" id="U6LH58"/>
<dbReference type="VEuPathDB" id="ToxoDB:EBH_0014780"/>
<reference evidence="3" key="2">
    <citation type="submission" date="2013-10" db="EMBL/GenBank/DDBJ databases">
        <authorList>
            <person name="Aslett M."/>
        </authorList>
    </citation>
    <scope>NUCLEOTIDE SEQUENCE [LARGE SCALE GENOMIC DNA]</scope>
    <source>
        <strain evidence="3">Houghton</strain>
    </source>
</reference>
<dbReference type="EMBL" id="HG710610">
    <property type="protein sequence ID" value="CDJ47120.1"/>
    <property type="molecule type" value="Genomic_DNA"/>
</dbReference>
<feature type="region of interest" description="Disordered" evidence="1">
    <location>
        <begin position="55"/>
        <end position="81"/>
    </location>
</feature>
<dbReference type="PANTHER" id="PTHR47436">
    <property type="entry name" value="HISTONE-LYSINE N-METHYLTRANSFERASE ATXR2"/>
    <property type="match status" value="1"/>
</dbReference>
<feature type="compositionally biased region" description="Low complexity" evidence="1">
    <location>
        <begin position="65"/>
        <end position="81"/>
    </location>
</feature>
<keyword evidence="4" id="KW-1185">Reference proteome</keyword>
<evidence type="ECO:0000256" key="1">
    <source>
        <dbReference type="SAM" id="MobiDB-lite"/>
    </source>
</evidence>
<dbReference type="SUPFAM" id="SSF82199">
    <property type="entry name" value="SET domain"/>
    <property type="match status" value="1"/>
</dbReference>
<dbReference type="Gene3D" id="2.170.270.10">
    <property type="entry name" value="SET domain"/>
    <property type="match status" value="1"/>
</dbReference>
<dbReference type="CDD" id="cd20071">
    <property type="entry name" value="SET_SMYD"/>
    <property type="match status" value="1"/>
</dbReference>
<proteinExistence type="predicted"/>
<protein>
    <recommendedName>
        <fullName evidence="2">SET domain-containing protein</fullName>
    </recommendedName>
</protein>
<name>U6LH58_9EIME</name>
<feature type="domain" description="SET" evidence="2">
    <location>
        <begin position="87"/>
        <end position="516"/>
    </location>
</feature>